<feature type="short sequence motif" description="GXSXG" evidence="9">
    <location>
        <begin position="359"/>
        <end position="363"/>
    </location>
</feature>
<evidence type="ECO:0000313" key="14">
    <source>
        <dbReference type="Proteomes" id="UP000032414"/>
    </source>
</evidence>
<comment type="caution">
    <text evidence="9">Lacks conserved residue(s) required for the propagation of feature annotation.</text>
</comment>
<comment type="subcellular location">
    <subcellularLocation>
        <location evidence="1">Membrane</location>
    </subcellularLocation>
</comment>
<keyword evidence="3" id="KW-0812">Transmembrane</keyword>
<dbReference type="EMBL" id="LN614830">
    <property type="protein sequence ID" value="CEG61671.1"/>
    <property type="molecule type" value="Genomic_DNA"/>
</dbReference>
<evidence type="ECO:0000256" key="5">
    <source>
        <dbReference type="ARBA" id="ARBA00022963"/>
    </source>
</evidence>
<dbReference type="InterPro" id="IPR050301">
    <property type="entry name" value="NTE"/>
</dbReference>
<dbReference type="SUPFAM" id="SSF52151">
    <property type="entry name" value="FabD/lysophospholipase-like"/>
    <property type="match status" value="1"/>
</dbReference>
<evidence type="ECO:0000256" key="8">
    <source>
        <dbReference type="ARBA" id="ARBA00023136"/>
    </source>
</evidence>
<keyword evidence="5 9" id="KW-0442">Lipid degradation</keyword>
<evidence type="ECO:0000256" key="6">
    <source>
        <dbReference type="ARBA" id="ARBA00022989"/>
    </source>
</evidence>
<reference evidence="13 15" key="3">
    <citation type="submission" date="2016-10" db="EMBL/GenBank/DDBJ databases">
        <authorList>
            <person name="Varghese N."/>
            <person name="Submissions S."/>
        </authorList>
    </citation>
    <scope>NUCLEOTIDE SEQUENCE [LARGE SCALE GENOMIC DNA]</scope>
    <source>
        <strain evidence="13 15">ATCC 33218</strain>
    </source>
</reference>
<evidence type="ECO:0000256" key="4">
    <source>
        <dbReference type="ARBA" id="ARBA00022801"/>
    </source>
</evidence>
<dbReference type="Pfam" id="PF24179">
    <property type="entry name" value="NTE_Ploop"/>
    <property type="match status" value="1"/>
</dbReference>
<dbReference type="SMART" id="SM00100">
    <property type="entry name" value="cNMP"/>
    <property type="match status" value="1"/>
</dbReference>
<evidence type="ECO:0000256" key="7">
    <source>
        <dbReference type="ARBA" id="ARBA00023098"/>
    </source>
</evidence>
<dbReference type="EC" id="3.1.1.5" evidence="12"/>
<dbReference type="EMBL" id="FMVN01000005">
    <property type="protein sequence ID" value="SCY19998.1"/>
    <property type="molecule type" value="Genomic_DNA"/>
</dbReference>
<sequence>MFIEQVTDEVLKRRFRNWDEVLKKLALIPAFEGISEDQINNILMVGDTIVLQSNEYLIRQNELDDNLYILLQGYLVVTREQENQEIYLAEISPIDVVGEASFFTKNPRNANVISMRDSLLIRLSRTKVLTNNLFLNFITNIGKINAKRLACYRSTFTLYKRKIKTITLVPSGDFKEIRNFSEKLFLSLSEHGKTLIEHVNDKQSSVTREQFMEDFFENESKYEYIINVLDNELTDISIRFINQTDHLIFVANENSSYHPNLIEQYIFKEKKYIHRKELVLVKHPNTIITTEVQNFISRRDLNGYYTLIDEKGEYSRLARCIIGKSTCLVLSGGGARGLAHIGTIKALQEKKISIDMIGGTSMGSVIAAAYARHLNYEDMLQVMKQFCLNYKVNKYTIPFISIFTGKNITDGFREVFGENSYIENLRCRYFCVACNLSRMNLKVFNTGLIWSAVRASFSIPAIFPPLINEEGEILVDGCVMNNLPVDQMELINNGGKIIASQIVQTSSIHRYESSDGSIKGSRLLINKLNPFAKKIDMPNLNFIFMKSLLISSQFHQQQMANSADYCIDHNIKRVGLFDFKCLEKIAEFGYQNTMNQLEKGLLDTLNE</sequence>
<keyword evidence="7 9" id="KW-0443">Lipid metabolism</keyword>
<evidence type="ECO:0000259" key="11">
    <source>
        <dbReference type="PROSITE" id="PS51635"/>
    </source>
</evidence>
<feature type="active site" description="Nucleophile" evidence="9">
    <location>
        <position position="361"/>
    </location>
</feature>
<evidence type="ECO:0000256" key="2">
    <source>
        <dbReference type="ARBA" id="ARBA00006636"/>
    </source>
</evidence>
<dbReference type="GO" id="GO:0016042">
    <property type="term" value="P:lipid catabolic process"/>
    <property type="evidence" value="ECO:0007669"/>
    <property type="project" value="UniProtKB-UniRule"/>
</dbReference>
<dbReference type="Gene3D" id="2.60.120.10">
    <property type="entry name" value="Jelly Rolls"/>
    <property type="match status" value="1"/>
</dbReference>
<feature type="short sequence motif" description="GXGXXG" evidence="9">
    <location>
        <begin position="332"/>
        <end position="337"/>
    </location>
</feature>
<evidence type="ECO:0000256" key="9">
    <source>
        <dbReference type="PROSITE-ProRule" id="PRU01161"/>
    </source>
</evidence>
<dbReference type="PROSITE" id="PS51635">
    <property type="entry name" value="PNPLA"/>
    <property type="match status" value="1"/>
</dbReference>
<dbReference type="HOGENOM" id="CLU_000960_1_3_6"/>
<reference evidence="12" key="2">
    <citation type="submission" date="2014-09" db="EMBL/GenBank/DDBJ databases">
        <authorList>
            <person name="GOMEZ-VALERO Laura"/>
        </authorList>
    </citation>
    <scope>NUCLEOTIDE SEQUENCE</scope>
    <source>
        <strain evidence="12">ATCC33218</strain>
    </source>
</reference>
<dbReference type="Pfam" id="PF01734">
    <property type="entry name" value="Patatin"/>
    <property type="match status" value="1"/>
</dbReference>
<dbReference type="CDD" id="cd00038">
    <property type="entry name" value="CAP_ED"/>
    <property type="match status" value="1"/>
</dbReference>
<dbReference type="PANTHER" id="PTHR14226:SF29">
    <property type="entry name" value="NEUROPATHY TARGET ESTERASE SWS"/>
    <property type="match status" value="1"/>
</dbReference>
<comment type="similarity">
    <text evidence="2">Belongs to the NTE family.</text>
</comment>
<dbReference type="Pfam" id="PF00027">
    <property type="entry name" value="cNMP_binding"/>
    <property type="match status" value="1"/>
</dbReference>
<dbReference type="InterPro" id="IPR056556">
    <property type="entry name" value="NTE1_P-loop_dom"/>
</dbReference>
<keyword evidence="15" id="KW-1185">Reference proteome</keyword>
<dbReference type="PANTHER" id="PTHR14226">
    <property type="entry name" value="NEUROPATHY TARGET ESTERASE/SWISS CHEESE D.MELANOGASTER"/>
    <property type="match status" value="1"/>
</dbReference>
<dbReference type="Gene3D" id="3.40.1090.10">
    <property type="entry name" value="Cytosolic phospholipase A2 catalytic domain"/>
    <property type="match status" value="2"/>
</dbReference>
<keyword evidence="4 9" id="KW-0378">Hydrolase</keyword>
<organism evidence="12 14">
    <name type="scientific">Legionella micdadei</name>
    <name type="common">Tatlockia micdadei</name>
    <dbReference type="NCBI Taxonomy" id="451"/>
    <lineage>
        <taxon>Bacteria</taxon>
        <taxon>Pseudomonadati</taxon>
        <taxon>Pseudomonadota</taxon>
        <taxon>Gammaproteobacteria</taxon>
        <taxon>Legionellales</taxon>
        <taxon>Legionellaceae</taxon>
        <taxon>Legionella</taxon>
    </lineage>
</organism>
<feature type="domain" description="Cyclic nucleotide-binding" evidence="10">
    <location>
        <begin position="30"/>
        <end position="125"/>
    </location>
</feature>
<keyword evidence="8" id="KW-0472">Membrane</keyword>
<protein>
    <submittedName>
        <fullName evidence="12">Lysophospholipase</fullName>
        <ecNumber evidence="12">3.1.1.5</ecNumber>
    </submittedName>
    <submittedName>
        <fullName evidence="13">NTE family protein</fullName>
    </submittedName>
</protein>
<dbReference type="GO" id="GO:0016020">
    <property type="term" value="C:membrane"/>
    <property type="evidence" value="ECO:0007669"/>
    <property type="project" value="UniProtKB-SubCell"/>
</dbReference>
<name>A0A098GJK4_LEGMI</name>
<dbReference type="InterPro" id="IPR000595">
    <property type="entry name" value="cNMP-bd_dom"/>
</dbReference>
<dbReference type="InterPro" id="IPR018490">
    <property type="entry name" value="cNMP-bd_dom_sf"/>
</dbReference>
<dbReference type="InterPro" id="IPR016035">
    <property type="entry name" value="Acyl_Trfase/lysoPLipase"/>
</dbReference>
<dbReference type="PROSITE" id="PS50042">
    <property type="entry name" value="CNMP_BINDING_3"/>
    <property type="match status" value="1"/>
</dbReference>
<accession>A0A098GJK4</accession>
<dbReference type="OrthoDB" id="5290098at2"/>
<dbReference type="SUPFAM" id="SSF51206">
    <property type="entry name" value="cAMP-binding domain-like"/>
    <property type="match status" value="1"/>
</dbReference>
<keyword evidence="6" id="KW-1133">Transmembrane helix</keyword>
<dbReference type="KEGG" id="tmc:LMI_2403"/>
<evidence type="ECO:0000256" key="1">
    <source>
        <dbReference type="ARBA" id="ARBA00004370"/>
    </source>
</evidence>
<dbReference type="InterPro" id="IPR002641">
    <property type="entry name" value="PNPLA_dom"/>
</dbReference>
<dbReference type="STRING" id="451.B6N58_04150"/>
<dbReference type="Proteomes" id="UP000032414">
    <property type="component" value="Chromosome I"/>
</dbReference>
<feature type="domain" description="PNPLA" evidence="11">
    <location>
        <begin position="328"/>
        <end position="489"/>
    </location>
</feature>
<reference evidence="14" key="1">
    <citation type="submission" date="2014-09" db="EMBL/GenBank/DDBJ databases">
        <authorList>
            <person name="Gomez-Valero L."/>
        </authorList>
    </citation>
    <scope>NUCLEOTIDE SEQUENCE [LARGE SCALE GENOMIC DNA]</scope>
    <source>
        <strain evidence="14">ATCC33218</strain>
    </source>
</reference>
<evidence type="ECO:0000313" key="13">
    <source>
        <dbReference type="EMBL" id="SCY19998.1"/>
    </source>
</evidence>
<dbReference type="InterPro" id="IPR014710">
    <property type="entry name" value="RmlC-like_jellyroll"/>
</dbReference>
<dbReference type="Proteomes" id="UP000182998">
    <property type="component" value="Unassembled WGS sequence"/>
</dbReference>
<dbReference type="RefSeq" id="WP_045099872.1">
    <property type="nucleotide sequence ID" value="NZ_CP020614.1"/>
</dbReference>
<proteinExistence type="inferred from homology"/>
<evidence type="ECO:0000256" key="3">
    <source>
        <dbReference type="ARBA" id="ARBA00022692"/>
    </source>
</evidence>
<evidence type="ECO:0000313" key="15">
    <source>
        <dbReference type="Proteomes" id="UP000182998"/>
    </source>
</evidence>
<feature type="active site" description="Proton acceptor" evidence="9">
    <location>
        <position position="476"/>
    </location>
</feature>
<gene>
    <name evidence="12" type="ORF">LMI_2403</name>
    <name evidence="13" type="ORF">SAMN02982997_01049</name>
</gene>
<dbReference type="AlphaFoldDB" id="A0A098GJK4"/>
<evidence type="ECO:0000313" key="12">
    <source>
        <dbReference type="EMBL" id="CEG61671.1"/>
    </source>
</evidence>
<dbReference type="PATRIC" id="fig|451.8.peg.2855"/>
<dbReference type="GO" id="GO:0004622">
    <property type="term" value="F:phosphatidylcholine lysophospholipase activity"/>
    <property type="evidence" value="ECO:0007669"/>
    <property type="project" value="UniProtKB-EC"/>
</dbReference>
<evidence type="ECO:0000259" key="10">
    <source>
        <dbReference type="PROSITE" id="PS50042"/>
    </source>
</evidence>